<dbReference type="KEGG" id="gmc:GY4MC1_2724"/>
<protein>
    <submittedName>
        <fullName evidence="1">Uncharacterized protein</fullName>
    </submittedName>
</protein>
<accession>A0A7U3YGM6</accession>
<dbReference type="AlphaFoldDB" id="A0A7U3YGM6"/>
<gene>
    <name evidence="1" type="ORF">GY4MC1_2724</name>
</gene>
<reference evidence="1" key="1">
    <citation type="submission" date="2010-10" db="EMBL/GenBank/DDBJ databases">
        <title>Complete sequence of chromosome of Geobacillus sp. Y4.1MC1.</title>
        <authorList>
            <consortium name="US DOE Joint Genome Institute"/>
            <person name="Lucas S."/>
            <person name="Copeland A."/>
            <person name="Lapidus A."/>
            <person name="Cheng J.-F."/>
            <person name="Bruce D."/>
            <person name="Goodwin L."/>
            <person name="Pitluck S."/>
            <person name="Chertkov O."/>
            <person name="Zhang X."/>
            <person name="Detter J.C."/>
            <person name="Han C."/>
            <person name="Tapia R."/>
            <person name="Land M."/>
            <person name="Hauser L."/>
            <person name="Jeffries C."/>
            <person name="Kyrpides N."/>
            <person name="Ivanova N."/>
            <person name="Ovchinnikova G."/>
            <person name="Brumm P."/>
            <person name="Mead D."/>
            <person name="Woyke T."/>
        </authorList>
    </citation>
    <scope>NUCLEOTIDE SEQUENCE [LARGE SCALE GENOMIC DNA]</scope>
    <source>
        <strain evidence="1">Y4.1MC1</strain>
    </source>
</reference>
<organism evidence="1">
    <name type="scientific">Geobacillus sp. (strain Y4.1MC1)</name>
    <dbReference type="NCBI Taxonomy" id="581103"/>
    <lineage>
        <taxon>Bacteria</taxon>
        <taxon>Bacillati</taxon>
        <taxon>Bacillota</taxon>
        <taxon>Bacilli</taxon>
        <taxon>Bacillales</taxon>
        <taxon>Anoxybacillaceae</taxon>
        <taxon>Geobacillus</taxon>
    </lineage>
</organism>
<sequence length="66" mass="7637">MENSRYILLSFLLNEYVRIIEGGLPLLFYCMAKTRETRIETHIELPAIQRQAASSRLALSSMKPDH</sequence>
<evidence type="ECO:0000313" key="1">
    <source>
        <dbReference type="EMBL" id="ADP75420.1"/>
    </source>
</evidence>
<name>A0A7U3YGM6_GEOS0</name>
<dbReference type="EMBL" id="CP002293">
    <property type="protein sequence ID" value="ADP75420.1"/>
    <property type="molecule type" value="Genomic_DNA"/>
</dbReference>
<proteinExistence type="predicted"/>